<keyword evidence="3" id="KW-1185">Reference proteome</keyword>
<protein>
    <submittedName>
        <fullName evidence="2">DNA-binding protein</fullName>
    </submittedName>
</protein>
<dbReference type="AlphaFoldDB" id="A0A6I2MC74"/>
<comment type="caution">
    <text evidence="2">The sequence shown here is derived from an EMBL/GenBank/DDBJ whole genome shotgun (WGS) entry which is preliminary data.</text>
</comment>
<proteinExistence type="predicted"/>
<organism evidence="2 3">
    <name type="scientific">Metabacillus idriensis</name>
    <dbReference type="NCBI Taxonomy" id="324768"/>
    <lineage>
        <taxon>Bacteria</taxon>
        <taxon>Bacillati</taxon>
        <taxon>Bacillota</taxon>
        <taxon>Bacilli</taxon>
        <taxon>Bacillales</taxon>
        <taxon>Bacillaceae</taxon>
        <taxon>Metabacillus</taxon>
    </lineage>
</organism>
<keyword evidence="1" id="KW-1133">Transmembrane helix</keyword>
<dbReference type="RefSeq" id="WP_070877770.1">
    <property type="nucleotide sequence ID" value="NZ_CAJFZX010000001.1"/>
</dbReference>
<sequence>MELLIAYAAVFIMAAIPLFEVYGVIPIGILAGLSPLAVSVVAFLGNAFTVILLIVLVDKVKSWLQRRKMKKHSGMNVMNEEAVSLEDENSKKSKRAKKIWNRAGLPGLTIIGPLLVGSHLAAFLSMSFGSKRMVVSGWMLVSLVIWSAAAGIGTWLGADFLTAEGQYEGFLKDFLEK</sequence>
<keyword evidence="1" id="KW-0472">Membrane</keyword>
<dbReference type="Proteomes" id="UP000441585">
    <property type="component" value="Unassembled WGS sequence"/>
</dbReference>
<name>A0A6I2MC74_9BACI</name>
<feature type="transmembrane region" description="Helical" evidence="1">
    <location>
        <begin position="138"/>
        <end position="158"/>
    </location>
</feature>
<dbReference type="GO" id="GO:0003677">
    <property type="term" value="F:DNA binding"/>
    <property type="evidence" value="ECO:0007669"/>
    <property type="project" value="UniProtKB-KW"/>
</dbReference>
<feature type="transmembrane region" description="Helical" evidence="1">
    <location>
        <begin position="103"/>
        <end position="126"/>
    </location>
</feature>
<evidence type="ECO:0000313" key="3">
    <source>
        <dbReference type="Proteomes" id="UP000441585"/>
    </source>
</evidence>
<evidence type="ECO:0000256" key="1">
    <source>
        <dbReference type="SAM" id="Phobius"/>
    </source>
</evidence>
<keyword evidence="2" id="KW-0238">DNA-binding</keyword>
<gene>
    <name evidence="2" type="ORF">GJU41_17955</name>
</gene>
<dbReference type="Pfam" id="PF06695">
    <property type="entry name" value="Sm_multidrug_ex"/>
    <property type="match status" value="1"/>
</dbReference>
<feature type="transmembrane region" description="Helical" evidence="1">
    <location>
        <begin position="36"/>
        <end position="57"/>
    </location>
</feature>
<accession>A0A6I2MC74</accession>
<dbReference type="EMBL" id="WKKF01000006">
    <property type="protein sequence ID" value="MRX55850.1"/>
    <property type="molecule type" value="Genomic_DNA"/>
</dbReference>
<evidence type="ECO:0000313" key="2">
    <source>
        <dbReference type="EMBL" id="MRX55850.1"/>
    </source>
</evidence>
<keyword evidence="1" id="KW-0812">Transmembrane</keyword>
<reference evidence="2 3" key="1">
    <citation type="submission" date="2019-11" db="EMBL/GenBank/DDBJ databases">
        <title>Bacillus idriensis genome.</title>
        <authorList>
            <person name="Konopka E.N."/>
            <person name="Newman J.D."/>
        </authorList>
    </citation>
    <scope>NUCLEOTIDE SEQUENCE [LARGE SCALE GENOMIC DNA]</scope>
    <source>
        <strain evidence="2 3">DSM 19097</strain>
    </source>
</reference>
<feature type="transmembrane region" description="Helical" evidence="1">
    <location>
        <begin position="7"/>
        <end position="30"/>
    </location>
</feature>
<dbReference type="InterPro" id="IPR009577">
    <property type="entry name" value="Sm_multidrug_ex"/>
</dbReference>